<sequence length="209" mass="24764">MKINNLKPVFTGFLFLIFLTVNSNILLIDSISTKNNFFNYEFFFIKSVKLFSGEMIGKINGKVFLTEDSTKLYIIDNKNSFVIGYDKKGVFEEIDGKKYYQKDESILKDLEITTTLNPIEKLKNCKNNSGKDFLEFFPENGKVDIVKIFFDKNFLYDSIFFIKGKDTIMSTFYRYDDRMFPIEIKTFDRLKMVVENIKNYRIKNVDFYE</sequence>
<comment type="caution">
    <text evidence="1">The sequence shown here is derived from an EMBL/GenBank/DDBJ whole genome shotgun (WGS) entry which is preliminary data.</text>
</comment>
<proteinExistence type="predicted"/>
<dbReference type="Proteomes" id="UP000262454">
    <property type="component" value="Unassembled WGS sequence"/>
</dbReference>
<dbReference type="AlphaFoldDB" id="A0A348MMW9"/>
<gene>
    <name evidence="1" type="ORF">DCG82_08325</name>
</gene>
<name>A0A348MMW9_UNCW3</name>
<accession>A0A348MMW9</accession>
<dbReference type="EMBL" id="DMCX01000050">
    <property type="protein sequence ID" value="HAF08395.1"/>
    <property type="molecule type" value="Genomic_DNA"/>
</dbReference>
<evidence type="ECO:0008006" key="3">
    <source>
        <dbReference type="Google" id="ProtNLM"/>
    </source>
</evidence>
<evidence type="ECO:0000313" key="1">
    <source>
        <dbReference type="EMBL" id="HAF08395.1"/>
    </source>
</evidence>
<evidence type="ECO:0000313" key="2">
    <source>
        <dbReference type="Proteomes" id="UP000262454"/>
    </source>
</evidence>
<organism evidence="1 2">
    <name type="scientific">candidate division WOR-3 bacterium</name>
    <dbReference type="NCBI Taxonomy" id="2052148"/>
    <lineage>
        <taxon>Bacteria</taxon>
        <taxon>Bacteria division WOR-3</taxon>
    </lineage>
</organism>
<reference evidence="1 2" key="1">
    <citation type="journal article" date="2018" name="Nat. Biotechnol.">
        <title>A standardized bacterial taxonomy based on genome phylogeny substantially revises the tree of life.</title>
        <authorList>
            <person name="Parks D.H."/>
            <person name="Chuvochina M."/>
            <person name="Waite D.W."/>
            <person name="Rinke C."/>
            <person name="Skarshewski A."/>
            <person name="Chaumeil P.A."/>
            <person name="Hugenholtz P."/>
        </authorList>
    </citation>
    <scope>NUCLEOTIDE SEQUENCE [LARGE SCALE GENOMIC DNA]</scope>
    <source>
        <strain evidence="1">UBA7921</strain>
    </source>
</reference>
<protein>
    <recommendedName>
        <fullName evidence="3">Outer membrane lipoprotein carrier protein LolA</fullName>
    </recommendedName>
</protein>